<feature type="transmembrane region" description="Helical" evidence="2">
    <location>
        <begin position="270"/>
        <end position="295"/>
    </location>
</feature>
<proteinExistence type="predicted"/>
<dbReference type="Proteomes" id="UP001283341">
    <property type="component" value="Unassembled WGS sequence"/>
</dbReference>
<dbReference type="Pfam" id="PF23585">
    <property type="entry name" value="DUF7137"/>
    <property type="match status" value="1"/>
</dbReference>
<evidence type="ECO:0000256" key="1">
    <source>
        <dbReference type="SAM" id="MobiDB-lite"/>
    </source>
</evidence>
<accession>A0AAE0HXH1</accession>
<feature type="compositionally biased region" description="Polar residues" evidence="1">
    <location>
        <begin position="74"/>
        <end position="88"/>
    </location>
</feature>
<feature type="domain" description="DUF7137" evidence="4">
    <location>
        <begin position="121"/>
        <end position="258"/>
    </location>
</feature>
<evidence type="ECO:0000313" key="6">
    <source>
        <dbReference type="Proteomes" id="UP001283341"/>
    </source>
</evidence>
<sequence length="296" mass="31791">MKATRSVGQLAVVLLSLTPVVSASAAWPRWLPELDALVVRQNEDTSSPTPTPTATPAKNDATDATTTDPPTKTGKQTISEFNFNTAGISKTDSESETETGTKKGGKTTTKAPKHTQFPPQDPPGAVVMLTPAPTAGSVFYKIGGEPITWGWNYTSLQGKPTAVDVLISCATATRTWTLTQNMTFETKASYTWDTKKYKEENKDAGLLTELYQLLIHDSDTSFSDVPEAGYLAPFSGFQFGLYEPQDYVSIDDGWTCATCSGAMSYVESRAVGGALAMSIITVLSFTWFVAGFGAFL</sequence>
<dbReference type="InterPro" id="IPR055561">
    <property type="entry name" value="DUF7137"/>
</dbReference>
<gene>
    <name evidence="5" type="ORF">B0H66DRAFT_361522</name>
</gene>
<feature type="region of interest" description="Disordered" evidence="1">
    <location>
        <begin position="42"/>
        <end position="123"/>
    </location>
</feature>
<evidence type="ECO:0000313" key="5">
    <source>
        <dbReference type="EMBL" id="KAK3313791.1"/>
    </source>
</evidence>
<dbReference type="PANTHER" id="PTHR42028">
    <property type="entry name" value="CHROMOSOME 1, WHOLE GENOME SHOTGUN SEQUENCE"/>
    <property type="match status" value="1"/>
</dbReference>
<evidence type="ECO:0000256" key="3">
    <source>
        <dbReference type="SAM" id="SignalP"/>
    </source>
</evidence>
<dbReference type="EMBL" id="JAUEDM010000007">
    <property type="protein sequence ID" value="KAK3313791.1"/>
    <property type="molecule type" value="Genomic_DNA"/>
</dbReference>
<name>A0AAE0HXH1_9PEZI</name>
<keyword evidence="6" id="KW-1185">Reference proteome</keyword>
<organism evidence="5 6">
    <name type="scientific">Apodospora peruviana</name>
    <dbReference type="NCBI Taxonomy" id="516989"/>
    <lineage>
        <taxon>Eukaryota</taxon>
        <taxon>Fungi</taxon>
        <taxon>Dikarya</taxon>
        <taxon>Ascomycota</taxon>
        <taxon>Pezizomycotina</taxon>
        <taxon>Sordariomycetes</taxon>
        <taxon>Sordariomycetidae</taxon>
        <taxon>Sordariales</taxon>
        <taxon>Lasiosphaeriaceae</taxon>
        <taxon>Apodospora</taxon>
    </lineage>
</organism>
<reference evidence="5" key="2">
    <citation type="submission" date="2023-06" db="EMBL/GenBank/DDBJ databases">
        <authorList>
            <consortium name="Lawrence Berkeley National Laboratory"/>
            <person name="Haridas S."/>
            <person name="Hensen N."/>
            <person name="Bonometti L."/>
            <person name="Westerberg I."/>
            <person name="Brannstrom I.O."/>
            <person name="Guillou S."/>
            <person name="Cros-Aarteil S."/>
            <person name="Calhoun S."/>
            <person name="Kuo A."/>
            <person name="Mondo S."/>
            <person name="Pangilinan J."/>
            <person name="Riley R."/>
            <person name="Labutti K."/>
            <person name="Andreopoulos B."/>
            <person name="Lipzen A."/>
            <person name="Chen C."/>
            <person name="Yanf M."/>
            <person name="Daum C."/>
            <person name="Ng V."/>
            <person name="Clum A."/>
            <person name="Steindorff A."/>
            <person name="Ohm R."/>
            <person name="Martin F."/>
            <person name="Silar P."/>
            <person name="Natvig D."/>
            <person name="Lalanne C."/>
            <person name="Gautier V."/>
            <person name="Ament-Velasquez S.L."/>
            <person name="Kruys A."/>
            <person name="Hutchinson M.I."/>
            <person name="Powell A.J."/>
            <person name="Barry K."/>
            <person name="Miller A.N."/>
            <person name="Grigoriev I.V."/>
            <person name="Debuchy R."/>
            <person name="Gladieux P."/>
            <person name="Thoren M.H."/>
            <person name="Johannesson H."/>
        </authorList>
    </citation>
    <scope>NUCLEOTIDE SEQUENCE</scope>
    <source>
        <strain evidence="5">CBS 118394</strain>
    </source>
</reference>
<protein>
    <recommendedName>
        <fullName evidence="4">DUF7137 domain-containing protein</fullName>
    </recommendedName>
</protein>
<feature type="signal peptide" evidence="3">
    <location>
        <begin position="1"/>
        <end position="23"/>
    </location>
</feature>
<evidence type="ECO:0000256" key="2">
    <source>
        <dbReference type="SAM" id="Phobius"/>
    </source>
</evidence>
<keyword evidence="3" id="KW-0732">Signal</keyword>
<keyword evidence="2" id="KW-1133">Transmembrane helix</keyword>
<keyword evidence="2" id="KW-0472">Membrane</keyword>
<feature type="chain" id="PRO_5041964702" description="DUF7137 domain-containing protein" evidence="3">
    <location>
        <begin position="24"/>
        <end position="296"/>
    </location>
</feature>
<dbReference type="PANTHER" id="PTHR42028:SF1">
    <property type="entry name" value="YALI0E30657P"/>
    <property type="match status" value="1"/>
</dbReference>
<feature type="compositionally biased region" description="Low complexity" evidence="1">
    <location>
        <begin position="44"/>
        <end position="73"/>
    </location>
</feature>
<comment type="caution">
    <text evidence="5">The sequence shown here is derived from an EMBL/GenBank/DDBJ whole genome shotgun (WGS) entry which is preliminary data.</text>
</comment>
<evidence type="ECO:0000259" key="4">
    <source>
        <dbReference type="Pfam" id="PF23585"/>
    </source>
</evidence>
<keyword evidence="2" id="KW-0812">Transmembrane</keyword>
<dbReference type="AlphaFoldDB" id="A0AAE0HXH1"/>
<reference evidence="5" key="1">
    <citation type="journal article" date="2023" name="Mol. Phylogenet. Evol.">
        <title>Genome-scale phylogeny and comparative genomics of the fungal order Sordariales.</title>
        <authorList>
            <person name="Hensen N."/>
            <person name="Bonometti L."/>
            <person name="Westerberg I."/>
            <person name="Brannstrom I.O."/>
            <person name="Guillou S."/>
            <person name="Cros-Aarteil S."/>
            <person name="Calhoun S."/>
            <person name="Haridas S."/>
            <person name="Kuo A."/>
            <person name="Mondo S."/>
            <person name="Pangilinan J."/>
            <person name="Riley R."/>
            <person name="LaButti K."/>
            <person name="Andreopoulos B."/>
            <person name="Lipzen A."/>
            <person name="Chen C."/>
            <person name="Yan M."/>
            <person name="Daum C."/>
            <person name="Ng V."/>
            <person name="Clum A."/>
            <person name="Steindorff A."/>
            <person name="Ohm R.A."/>
            <person name="Martin F."/>
            <person name="Silar P."/>
            <person name="Natvig D.O."/>
            <person name="Lalanne C."/>
            <person name="Gautier V."/>
            <person name="Ament-Velasquez S.L."/>
            <person name="Kruys A."/>
            <person name="Hutchinson M.I."/>
            <person name="Powell A.J."/>
            <person name="Barry K."/>
            <person name="Miller A.N."/>
            <person name="Grigoriev I.V."/>
            <person name="Debuchy R."/>
            <person name="Gladieux P."/>
            <person name="Hiltunen Thoren M."/>
            <person name="Johannesson H."/>
        </authorList>
    </citation>
    <scope>NUCLEOTIDE SEQUENCE</scope>
    <source>
        <strain evidence="5">CBS 118394</strain>
    </source>
</reference>